<dbReference type="Proteomes" id="UP000768646">
    <property type="component" value="Unassembled WGS sequence"/>
</dbReference>
<evidence type="ECO:0000313" key="1">
    <source>
        <dbReference type="EMBL" id="KAG4304768.1"/>
    </source>
</evidence>
<evidence type="ECO:0000313" key="2">
    <source>
        <dbReference type="Proteomes" id="UP000768646"/>
    </source>
</evidence>
<name>A0ACB7CB31_9ASCO</name>
<keyword evidence="2" id="KW-1185">Reference proteome</keyword>
<dbReference type="EMBL" id="JABTEG010000006">
    <property type="protein sequence ID" value="KAG4304768.1"/>
    <property type="molecule type" value="Genomic_DNA"/>
</dbReference>
<sequence length="652" mass="74589">MTVKLQWAVVNNKEVCDDTINIKKAANKDEYLCNESDNIMMSGVLDQQSVNHIYIPNVCNKPYQYLKCFEEPMENGEKCEVLSHCGVPMNFRCFLDNNKPGFGKNTFNNDTVSTITINLPDTQQISPTSNNPSDSLSTTSLQKQNSQEQPDKLLTVSNISNKTDTCIAENHIPCLEECSINNLSKTELSCRNVTSTTLDAYESSATNEHVKWIDTIRQKRGLKHKKKVDDESDNVCVGTRIGEDHVNYVTAYNMLTGIRVGVSRCTAKVDRDLTSADFIDSYKFSFDITGNELTPSAKYDFKFKDYSPWVFRHLRALFRLDPADYLMSLTSKYILSELGSPGKSGSFFYFSRDYRYIIKTIHHSEHKFLRKILKQYYEHVKKNPNTLISQFYGLHRVKMPYGHKIHFVIMNNLFPPHRDIHKTFDLKGSTVGRDYKEDDLEKNPRATMKDLNWIRRNMYLSLGPKKRDIFLAQVKADIELLASLNIMDYSLLVGIHDLSLGNKEHIRDNILSVFNPNSEQIYNSLKHGQSASSVSELRKIVSTTGPVSLNSTSDELLETDFTLRKNFIFYSDDGGFRATQEDDLPGDSIYYLGIIDLLTKYSVIKKIEHFWKGLSYSKAQVSTIPPSGYASRFFKFISSIIKTPQSVEKQKN</sequence>
<organism evidence="1 2">
    <name type="scientific">Pneumocystis oryctolagi</name>
    <dbReference type="NCBI Taxonomy" id="42067"/>
    <lineage>
        <taxon>Eukaryota</taxon>
        <taxon>Fungi</taxon>
        <taxon>Dikarya</taxon>
        <taxon>Ascomycota</taxon>
        <taxon>Taphrinomycotina</taxon>
        <taxon>Pneumocystomycetes</taxon>
        <taxon>Pneumocystaceae</taxon>
        <taxon>Pneumocystis</taxon>
    </lineage>
</organism>
<reference evidence="1 2" key="1">
    <citation type="journal article" date="2021" name="Commun. Biol.">
        <title>Genomic insights into the host specific adaptation of the Pneumocystis genus.</title>
        <authorList>
            <person name="Cisse O.H."/>
            <person name="Ma L."/>
            <person name="Dekker J.P."/>
            <person name="Khil P.P."/>
            <person name="Youn J.-H."/>
            <person name="Brenchley J.M."/>
            <person name="Blair R."/>
            <person name="Pahar B."/>
            <person name="Chabe M."/>
            <person name="Van Rompay K.K.A."/>
            <person name="Keesler R."/>
            <person name="Sukura A."/>
            <person name="Hirsch V."/>
            <person name="Kutty G."/>
            <person name="Liu Y."/>
            <person name="Peng L."/>
            <person name="Chen J."/>
            <person name="Song J."/>
            <person name="Weissenbacher-Lang C."/>
            <person name="Xu J."/>
            <person name="Upham N.S."/>
            <person name="Stajich J.E."/>
            <person name="Cuomo C.A."/>
            <person name="Cushion M.T."/>
            <person name="Kovacs J.A."/>
        </authorList>
    </citation>
    <scope>NUCLEOTIDE SEQUENCE [LARGE SCALE GENOMIC DNA]</scope>
    <source>
        <strain evidence="1 2">RABM</strain>
    </source>
</reference>
<comment type="caution">
    <text evidence="1">The sequence shown here is derived from an EMBL/GenBank/DDBJ whole genome shotgun (WGS) entry which is preliminary data.</text>
</comment>
<proteinExistence type="predicted"/>
<protein>
    <submittedName>
        <fullName evidence="1">Uncharacterized protein</fullName>
    </submittedName>
</protein>
<gene>
    <name evidence="1" type="ORF">PORY_001821</name>
</gene>
<accession>A0ACB7CB31</accession>